<reference evidence="1" key="1">
    <citation type="submission" date="2020-06" db="EMBL/GenBank/DDBJ databases">
        <title>Unique genomic features of the anaerobic methanotrophic archaea.</title>
        <authorList>
            <person name="Chadwick G.L."/>
            <person name="Skennerton C.T."/>
            <person name="Laso-Perez R."/>
            <person name="Leu A.O."/>
            <person name="Speth D.R."/>
            <person name="Yu H."/>
            <person name="Morgan-Lang C."/>
            <person name="Hatzenpichler R."/>
            <person name="Goudeau D."/>
            <person name="Malmstrom R."/>
            <person name="Brazelton W.J."/>
            <person name="Woyke T."/>
            <person name="Hallam S.J."/>
            <person name="Tyson G.W."/>
            <person name="Wegener G."/>
            <person name="Boetius A."/>
            <person name="Orphan V."/>
        </authorList>
    </citation>
    <scope>NUCLEOTIDE SEQUENCE</scope>
</reference>
<organism evidence="1">
    <name type="scientific">Candidatus Methanogaster sp. ANME-2c ERB4</name>
    <dbReference type="NCBI Taxonomy" id="2759911"/>
    <lineage>
        <taxon>Archaea</taxon>
        <taxon>Methanobacteriati</taxon>
        <taxon>Methanobacteriota</taxon>
        <taxon>Stenosarchaea group</taxon>
        <taxon>Methanomicrobia</taxon>
        <taxon>Methanosarcinales</taxon>
        <taxon>ANME-2 cluster</taxon>
        <taxon>Candidatus Methanogasteraceae</taxon>
        <taxon>Candidatus Methanogaster</taxon>
    </lineage>
</organism>
<dbReference type="AlphaFoldDB" id="A0A7G9YQ95"/>
<sequence>MCDIDIKEWQDRLTDFEKIVLQRIYDQWKETGEWPKSLRLFVDVRDKGDLYDMAENLGYGFITAGNRGKSGEECKLTVLGIALCEGAEKDLDNFINFIKYCTEKYIEDPEDAKVSSEELKKYFSLSDVETNGLFELVRISDTVSEFRSSWSKTGDGKYSFGIGHNVLKYERIKNFEDYVSKSEKWYLTPRFGGTYGQKFADEEKSNSIKIPQSDRDINDIVDEIIQKRREINISFNSKFKTNLFKDHEMAILGMRKPCSNEEDFNNRIQSLTTLIDEMHTRELRKYVDINKDGSVNILEAFLEVKLPNYNKTIITNLRNIVILRSKKFPIHKDDPKFITALSYFGFQNFPPDWEKLWKVVLKKYLESLKDCMK</sequence>
<dbReference type="EMBL" id="MT631407">
    <property type="protein sequence ID" value="QNO50179.1"/>
    <property type="molecule type" value="Genomic_DNA"/>
</dbReference>
<gene>
    <name evidence="1" type="ORF">AGFBIAGF_00008</name>
</gene>
<protein>
    <submittedName>
        <fullName evidence="1">Uncharacterized protein</fullName>
    </submittedName>
</protein>
<accession>A0A7G9YQ95</accession>
<name>A0A7G9YQ95_9EURY</name>
<evidence type="ECO:0000313" key="1">
    <source>
        <dbReference type="EMBL" id="QNO50179.1"/>
    </source>
</evidence>
<proteinExistence type="predicted"/>